<evidence type="ECO:0000256" key="4">
    <source>
        <dbReference type="ARBA" id="ARBA00023145"/>
    </source>
</evidence>
<evidence type="ECO:0000256" key="1">
    <source>
        <dbReference type="ARBA" id="ARBA00009005"/>
    </source>
</evidence>
<comment type="similarity">
    <text evidence="1">Belongs to the peptidase C14B family.</text>
</comment>
<dbReference type="EMBL" id="PVEM01000012">
    <property type="protein sequence ID" value="PTD05928.1"/>
    <property type="molecule type" value="Genomic_DNA"/>
</dbReference>
<keyword evidence="8" id="KW-1185">Reference proteome</keyword>
<dbReference type="Pfam" id="PF00656">
    <property type="entry name" value="Peptidase_C14"/>
    <property type="match status" value="1"/>
</dbReference>
<dbReference type="InterPro" id="IPR029030">
    <property type="entry name" value="Caspase-like_dom_sf"/>
</dbReference>
<evidence type="ECO:0000259" key="6">
    <source>
        <dbReference type="Pfam" id="PF00656"/>
    </source>
</evidence>
<protein>
    <recommendedName>
        <fullName evidence="6">Peptidase C14 caspase domain-containing protein</fullName>
    </recommendedName>
</protein>
<evidence type="ECO:0000256" key="5">
    <source>
        <dbReference type="SAM" id="MobiDB-lite"/>
    </source>
</evidence>
<evidence type="ECO:0000256" key="3">
    <source>
        <dbReference type="ARBA" id="ARBA00022807"/>
    </source>
</evidence>
<dbReference type="GO" id="GO:0006915">
    <property type="term" value="P:apoptotic process"/>
    <property type="evidence" value="ECO:0007669"/>
    <property type="project" value="UniProtKB-KW"/>
</dbReference>
<dbReference type="Gene3D" id="3.40.50.1460">
    <property type="match status" value="1"/>
</dbReference>
<evidence type="ECO:0000313" key="7">
    <source>
        <dbReference type="EMBL" id="PTD05928.1"/>
    </source>
</evidence>
<accession>A0A2T4GQT6</accession>
<keyword evidence="3" id="KW-0378">Hydrolase</keyword>
<dbReference type="OrthoDB" id="3223806at2759"/>
<name>A0A2T4GQT6_FUSCU</name>
<organism evidence="7 8">
    <name type="scientific">Fusarium culmorum</name>
    <dbReference type="NCBI Taxonomy" id="5516"/>
    <lineage>
        <taxon>Eukaryota</taxon>
        <taxon>Fungi</taxon>
        <taxon>Dikarya</taxon>
        <taxon>Ascomycota</taxon>
        <taxon>Pezizomycotina</taxon>
        <taxon>Sordariomycetes</taxon>
        <taxon>Hypocreomycetidae</taxon>
        <taxon>Hypocreales</taxon>
        <taxon>Nectriaceae</taxon>
        <taxon>Fusarium</taxon>
    </lineage>
</organism>
<keyword evidence="2" id="KW-0053">Apoptosis</keyword>
<dbReference type="OMA" id="CEDAIAG"/>
<dbReference type="InterPro" id="IPR011600">
    <property type="entry name" value="Pept_C14_caspase"/>
</dbReference>
<dbReference type="InterPro" id="IPR050452">
    <property type="entry name" value="Metacaspase"/>
</dbReference>
<sequence length="719" mass="80782">MSEGNEVTRQLVVLRRVENADIDIVLIHELTESSDVAWRSEDPSSCWPAQLPTGDFNNARVISFSYSYNGLKSLSDLIDPGKLRECAEALLRHYPLNPGLAISIKIDIYGYFAMKPMPSNYLRIAPEWPALPDFRVVGVDQCHFGMTRIKEGSIDFINYRTTLSEQVGKLLQETTNTMVPSDTPAQEEIPEEPQQREPSSETKSFSSRAGISQTVQSPDPKAKRALLIGSSFKHPFELPGTLNDVETMARTLKKYGFDVENERYVKKLCGPMATRDNILRNWRELADNTVKDDVVVVYYSGHGGIIPQNPDGNSEQRLEHQFLVPYDFDPDQETWTGVFESEISQIMKDITQNTKDITFILNCGYNAPPEYASVDGRRAKSLRLSEADYSKISSHASVLGTLGELLDDDTQMEHSVVRITAAAKDGIAWETNDGHPPARVLTSNIAPLMNNPSLDLTWRTLLFAVVVNLDLHLEPNDVKTQTPVCTGPDDRVVFSDKPRSSPIFIAAIRPHYVIIHAGKAHRSFPRDRFKLQPMEYIRDERKITEDSSFGHECKVLQVGGFKVVLTTPSNGTLPRSLAFAFLTKRSHRWPIRFPNSPSNTNGFLDGSSYFKDVQGDEKPLVEFVETNDKVKIKSETIELGRLSLSRELSCEDAIAGLFARADTFARAHHLLSLNNNEEDDHLPYSMEFEIGEEVDGKRLKLLSGNTYVQLSCSHNLSLR</sequence>
<evidence type="ECO:0000313" key="8">
    <source>
        <dbReference type="Proteomes" id="UP000241587"/>
    </source>
</evidence>
<feature type="compositionally biased region" description="Polar residues" evidence="5">
    <location>
        <begin position="202"/>
        <end position="217"/>
    </location>
</feature>
<feature type="domain" description="Peptidase C14 caspase" evidence="6">
    <location>
        <begin position="223"/>
        <end position="430"/>
    </location>
</feature>
<dbReference type="Proteomes" id="UP000241587">
    <property type="component" value="Unassembled WGS sequence"/>
</dbReference>
<comment type="caution">
    <text evidence="7">The sequence shown here is derived from an EMBL/GenBank/DDBJ whole genome shotgun (WGS) entry which is preliminary data.</text>
</comment>
<proteinExistence type="inferred from homology"/>
<dbReference type="GO" id="GO:0004197">
    <property type="term" value="F:cysteine-type endopeptidase activity"/>
    <property type="evidence" value="ECO:0007669"/>
    <property type="project" value="InterPro"/>
</dbReference>
<reference evidence="7 8" key="1">
    <citation type="submission" date="2018-02" db="EMBL/GenBank/DDBJ databases">
        <title>Fusarium culmorum secondary metabolites in fungal-bacterial-plant interactions.</title>
        <authorList>
            <person name="Schmidt R."/>
        </authorList>
    </citation>
    <scope>NUCLEOTIDE SEQUENCE [LARGE SCALE GENOMIC DNA]</scope>
    <source>
        <strain evidence="7 8">PV</strain>
    </source>
</reference>
<dbReference type="PANTHER" id="PTHR48104:SF30">
    <property type="entry name" value="METACASPASE-1"/>
    <property type="match status" value="1"/>
</dbReference>
<feature type="region of interest" description="Disordered" evidence="5">
    <location>
        <begin position="179"/>
        <end position="220"/>
    </location>
</feature>
<dbReference type="AlphaFoldDB" id="A0A2T4GQT6"/>
<gene>
    <name evidence="7" type="ORF">FCULG_00000159</name>
</gene>
<keyword evidence="3" id="KW-0645">Protease</keyword>
<dbReference type="SUPFAM" id="SSF52129">
    <property type="entry name" value="Caspase-like"/>
    <property type="match status" value="1"/>
</dbReference>
<keyword evidence="3" id="KW-0788">Thiol protease</keyword>
<dbReference type="PANTHER" id="PTHR48104">
    <property type="entry name" value="METACASPASE-4"/>
    <property type="match status" value="1"/>
</dbReference>
<dbReference type="GO" id="GO:0005737">
    <property type="term" value="C:cytoplasm"/>
    <property type="evidence" value="ECO:0007669"/>
    <property type="project" value="TreeGrafter"/>
</dbReference>
<evidence type="ECO:0000256" key="2">
    <source>
        <dbReference type="ARBA" id="ARBA00022703"/>
    </source>
</evidence>
<keyword evidence="4" id="KW-0865">Zymogen</keyword>
<dbReference type="GO" id="GO:0006508">
    <property type="term" value="P:proteolysis"/>
    <property type="evidence" value="ECO:0007669"/>
    <property type="project" value="InterPro"/>
</dbReference>